<proteinExistence type="predicted"/>
<feature type="region of interest" description="Disordered" evidence="1">
    <location>
        <begin position="138"/>
        <end position="160"/>
    </location>
</feature>
<sequence length="160" mass="17804">MLKRDRFELLSAYLDGEVSASESKQVEEWLENDPTVQCLYQRLLTLRRGFEMMPAPVQDRPVDEMVTCVMNRLEQRPRRKVIWLGAGAAAAAAIAAISSMVSSPGQLFPQFAESNTEREGTALMRIALDEPLISFPKTDASPLGLPNATGDLQEQLQNRP</sequence>
<keyword evidence="4" id="KW-1185">Reference proteome</keyword>
<evidence type="ECO:0000256" key="1">
    <source>
        <dbReference type="SAM" id="MobiDB-lite"/>
    </source>
</evidence>
<keyword evidence="2" id="KW-0812">Transmembrane</keyword>
<keyword evidence="2" id="KW-0472">Membrane</keyword>
<gene>
    <name evidence="3" type="ORF">PMH09_10315</name>
</gene>
<feature type="transmembrane region" description="Helical" evidence="2">
    <location>
        <begin position="81"/>
        <end position="101"/>
    </location>
</feature>
<comment type="caution">
    <text evidence="3">The sequence shown here is derived from an EMBL/GenBank/DDBJ whole genome shotgun (WGS) entry which is preliminary data.</text>
</comment>
<dbReference type="Proteomes" id="UP001232992">
    <property type="component" value="Unassembled WGS sequence"/>
</dbReference>
<feature type="compositionally biased region" description="Polar residues" evidence="1">
    <location>
        <begin position="150"/>
        <end position="160"/>
    </location>
</feature>
<dbReference type="EMBL" id="JAQOSQ010000009">
    <property type="protein sequence ID" value="MDJ1183593.1"/>
    <property type="molecule type" value="Genomic_DNA"/>
</dbReference>
<keyword evidence="2" id="KW-1133">Transmembrane helix</keyword>
<name>A0ABT7BZ92_9CYAN</name>
<evidence type="ECO:0000313" key="3">
    <source>
        <dbReference type="EMBL" id="MDJ1183593.1"/>
    </source>
</evidence>
<evidence type="ECO:0000256" key="2">
    <source>
        <dbReference type="SAM" id="Phobius"/>
    </source>
</evidence>
<evidence type="ECO:0000313" key="4">
    <source>
        <dbReference type="Proteomes" id="UP001232992"/>
    </source>
</evidence>
<reference evidence="3 4" key="1">
    <citation type="submission" date="2023-01" db="EMBL/GenBank/DDBJ databases">
        <title>Novel diversity within Roseofilum (Cyanobacteria; Desertifilaceae) from marine benthic mats with descriptions of four novel species.</title>
        <authorList>
            <person name="Wang Y."/>
            <person name="Berthold D.E."/>
            <person name="Hu J."/>
            <person name="Lefler F.W."/>
            <person name="Laughinghouse H.D. IV."/>
        </authorList>
    </citation>
    <scope>NUCLEOTIDE SEQUENCE [LARGE SCALE GENOMIC DNA]</scope>
    <source>
        <strain evidence="3 4">BLCC-M143</strain>
    </source>
</reference>
<protein>
    <submittedName>
        <fullName evidence="3">Transcriptional regulator</fullName>
    </submittedName>
</protein>
<accession>A0ABT7BZ92</accession>
<organism evidence="3 4">
    <name type="scientific">Roseofilum casamattae BLCC-M143</name>
    <dbReference type="NCBI Taxonomy" id="3022442"/>
    <lineage>
        <taxon>Bacteria</taxon>
        <taxon>Bacillati</taxon>
        <taxon>Cyanobacteriota</taxon>
        <taxon>Cyanophyceae</taxon>
        <taxon>Desertifilales</taxon>
        <taxon>Desertifilaceae</taxon>
        <taxon>Roseofilum</taxon>
        <taxon>Roseofilum casamattae</taxon>
    </lineage>
</organism>